<evidence type="ECO:0000313" key="2">
    <source>
        <dbReference type="EMBL" id="AKU16612.1"/>
    </source>
</evidence>
<feature type="region of interest" description="Disordered" evidence="1">
    <location>
        <begin position="1"/>
        <end position="113"/>
    </location>
</feature>
<feature type="compositionally biased region" description="Acidic residues" evidence="1">
    <location>
        <begin position="26"/>
        <end position="73"/>
    </location>
</feature>
<organism evidence="2 3">
    <name type="scientific">Luteipulveratus mongoliensis</name>
    <dbReference type="NCBI Taxonomy" id="571913"/>
    <lineage>
        <taxon>Bacteria</taxon>
        <taxon>Bacillati</taxon>
        <taxon>Actinomycetota</taxon>
        <taxon>Actinomycetes</taxon>
        <taxon>Micrococcales</taxon>
        <taxon>Dermacoccaceae</taxon>
        <taxon>Luteipulveratus</taxon>
    </lineage>
</organism>
<dbReference type="KEGG" id="lmoi:VV02_13315"/>
<accession>A0A0K1JIS0</accession>
<keyword evidence="3" id="KW-1185">Reference proteome</keyword>
<dbReference type="AlphaFoldDB" id="A0A0K1JIS0"/>
<dbReference type="Proteomes" id="UP000066480">
    <property type="component" value="Chromosome"/>
</dbReference>
<name>A0A0K1JIS0_9MICO</name>
<feature type="compositionally biased region" description="Low complexity" evidence="1">
    <location>
        <begin position="15"/>
        <end position="25"/>
    </location>
</feature>
<dbReference type="EMBL" id="CP011112">
    <property type="protein sequence ID" value="AKU16612.1"/>
    <property type="molecule type" value="Genomic_DNA"/>
</dbReference>
<evidence type="ECO:0000313" key="3">
    <source>
        <dbReference type="Proteomes" id="UP000066480"/>
    </source>
</evidence>
<feature type="compositionally biased region" description="Acidic residues" evidence="1">
    <location>
        <begin position="1"/>
        <end position="14"/>
    </location>
</feature>
<proteinExistence type="predicted"/>
<dbReference type="STRING" id="571913.VV02_13315"/>
<gene>
    <name evidence="2" type="ORF">VV02_13315</name>
</gene>
<protein>
    <submittedName>
        <fullName evidence="2">Uncharacterized protein</fullName>
    </submittedName>
</protein>
<reference evidence="2 3" key="1">
    <citation type="submission" date="2015-03" db="EMBL/GenBank/DDBJ databases">
        <title>Luteipulveratus halotolerans sp. nov., a novel actinobacterium (Dermacoccaceae) from Sarawak, Malaysia.</title>
        <authorList>
            <person name="Juboi H."/>
            <person name="Basik A."/>
            <person name="Shamsul S.S."/>
            <person name="Arnold P."/>
            <person name="Schmitt E.K."/>
            <person name="Sanglier J.-J."/>
            <person name="Yeo T."/>
        </authorList>
    </citation>
    <scope>NUCLEOTIDE SEQUENCE [LARGE SCALE GENOMIC DNA]</scope>
    <source>
        <strain evidence="2 3">MN07-A0370</strain>
    </source>
</reference>
<evidence type="ECO:0000256" key="1">
    <source>
        <dbReference type="SAM" id="MobiDB-lite"/>
    </source>
</evidence>
<sequence length="113" mass="11743">MSNDESLPELDPNDGSESPPGSTEGSETESTEVEAESTEGSEAEPTEVEGESTEVEGESTEGSESESTEPAEGEELHAESPTVGDLEGGSDDLPSEVLAFNDFDTSWIDEGVA</sequence>